<proteinExistence type="predicted"/>
<keyword evidence="1" id="KW-1133">Transmembrane helix</keyword>
<dbReference type="RefSeq" id="WP_230219973.1">
    <property type="nucleotide sequence ID" value="NZ_JAJKFT010000010.1"/>
</dbReference>
<keyword evidence="1" id="KW-0812">Transmembrane</keyword>
<keyword evidence="3" id="KW-1185">Reference proteome</keyword>
<feature type="transmembrane region" description="Helical" evidence="1">
    <location>
        <begin position="202"/>
        <end position="221"/>
    </location>
</feature>
<keyword evidence="1" id="KW-0472">Membrane</keyword>
<organism evidence="2 3">
    <name type="scientific">Blastopirellula sediminis</name>
    <dbReference type="NCBI Taxonomy" id="2894196"/>
    <lineage>
        <taxon>Bacteria</taxon>
        <taxon>Pseudomonadati</taxon>
        <taxon>Planctomycetota</taxon>
        <taxon>Planctomycetia</taxon>
        <taxon>Pirellulales</taxon>
        <taxon>Pirellulaceae</taxon>
        <taxon>Blastopirellula</taxon>
    </lineage>
</organism>
<dbReference type="EMBL" id="JAJKFT010000010">
    <property type="protein sequence ID" value="MCC9629584.1"/>
    <property type="molecule type" value="Genomic_DNA"/>
</dbReference>
<feature type="transmembrane region" description="Helical" evidence="1">
    <location>
        <begin position="265"/>
        <end position="293"/>
    </location>
</feature>
<feature type="transmembrane region" description="Helical" evidence="1">
    <location>
        <begin position="227"/>
        <end position="244"/>
    </location>
</feature>
<name>A0A9X1MQ73_9BACT</name>
<sequence>MTMVKGLLAAIFRKRPGVHRTSAWNVRETATLLAVVLILALIEWVGRTESTELKDLACAILLATTFRLVFSRYFCRRVRWASSLSRQMRRLWNRTTAAVRYDWGLDLRRSPPIARGLPRLFLLAPLLAAAALVVATLFSFLTGVTLRETVPLISYLAYLAPTAVVWGALLVMVFGAAFSPGFVLFDALLVYGKRPERESFRLSIAFASLVAGGVLALTLLAPTWIATVIWGVTLMLSLGANWFTPAWRPDCLWRKNGSDVRAMPMYVFLTVTDLLIALVPAIPVAIALGGEVIGLPSHFESAPISTGLGRLAIWYGTFAFLSSTLLMESHYFLARVSDPSRKAPLQLHFAGVDRPRQRRELRQVARKNGWRVRFSPTAPERLDVRLQVAESTTGASDSNVICLHLDDLKAEETLARIRRRDQVQKRRVLVKGIELIFRRAAARKGRDGSGYWLAPHFWFFPGLTRDVVSTDDANSLDVIPPLYRDVMPRAARHHFFEICQGLGVDLIFVEDGVDFYAVRRVLRVMFERYDIDGGKRPLEEVHFSGLPKVRVLIHEFAIDQSPRKTKYPEPSYQYLGRARILHIYRDRGDDEEQATTPETPEFLLSPVGSF</sequence>
<reference evidence="2" key="1">
    <citation type="submission" date="2021-11" db="EMBL/GenBank/DDBJ databases">
        <title>Genome sequence.</title>
        <authorList>
            <person name="Sun Q."/>
        </authorList>
    </citation>
    <scope>NUCLEOTIDE SEQUENCE</scope>
    <source>
        <strain evidence="2">JC732</strain>
    </source>
</reference>
<evidence type="ECO:0000313" key="3">
    <source>
        <dbReference type="Proteomes" id="UP001139103"/>
    </source>
</evidence>
<dbReference type="Proteomes" id="UP001139103">
    <property type="component" value="Unassembled WGS sequence"/>
</dbReference>
<feature type="transmembrane region" description="Helical" evidence="1">
    <location>
        <begin position="120"/>
        <end position="144"/>
    </location>
</feature>
<gene>
    <name evidence="2" type="ORF">LOC68_14415</name>
</gene>
<accession>A0A9X1MQ73</accession>
<feature type="transmembrane region" description="Helical" evidence="1">
    <location>
        <begin position="313"/>
        <end position="333"/>
    </location>
</feature>
<dbReference type="AlphaFoldDB" id="A0A9X1MQ73"/>
<evidence type="ECO:0000256" key="1">
    <source>
        <dbReference type="SAM" id="Phobius"/>
    </source>
</evidence>
<feature type="transmembrane region" description="Helical" evidence="1">
    <location>
        <begin position="29"/>
        <end position="47"/>
    </location>
</feature>
<comment type="caution">
    <text evidence="2">The sequence shown here is derived from an EMBL/GenBank/DDBJ whole genome shotgun (WGS) entry which is preliminary data.</text>
</comment>
<feature type="transmembrane region" description="Helical" evidence="1">
    <location>
        <begin position="53"/>
        <end position="70"/>
    </location>
</feature>
<evidence type="ECO:0000313" key="2">
    <source>
        <dbReference type="EMBL" id="MCC9629584.1"/>
    </source>
</evidence>
<feature type="transmembrane region" description="Helical" evidence="1">
    <location>
        <begin position="164"/>
        <end position="190"/>
    </location>
</feature>
<protein>
    <submittedName>
        <fullName evidence="2">Uncharacterized protein</fullName>
    </submittedName>
</protein>